<gene>
    <name evidence="1" type="ORF">EVAR_41231_1</name>
</gene>
<keyword evidence="2" id="KW-1185">Reference proteome</keyword>
<accession>A0A4C1W4V1</accession>
<sequence length="103" mass="11380">MSAHRVGARPARAQASVGAVRFNVQLTFFIRRHDGPSSSNAKLSPLLAFCRGWRDVTHSRSAERASGGLSDAVSLELSSITDQWLRRSKLPDNLGRDRVTFED</sequence>
<proteinExistence type="predicted"/>
<comment type="caution">
    <text evidence="1">The sequence shown here is derived from an EMBL/GenBank/DDBJ whole genome shotgun (WGS) entry which is preliminary data.</text>
</comment>
<name>A0A4C1W4V1_EUMVA</name>
<dbReference type="EMBL" id="BGZK01000474">
    <property type="protein sequence ID" value="GBP45930.1"/>
    <property type="molecule type" value="Genomic_DNA"/>
</dbReference>
<protein>
    <submittedName>
        <fullName evidence="1">Uncharacterized protein</fullName>
    </submittedName>
</protein>
<dbReference type="Proteomes" id="UP000299102">
    <property type="component" value="Unassembled WGS sequence"/>
</dbReference>
<evidence type="ECO:0000313" key="1">
    <source>
        <dbReference type="EMBL" id="GBP45930.1"/>
    </source>
</evidence>
<organism evidence="1 2">
    <name type="scientific">Eumeta variegata</name>
    <name type="common">Bagworm moth</name>
    <name type="synonym">Eumeta japonica</name>
    <dbReference type="NCBI Taxonomy" id="151549"/>
    <lineage>
        <taxon>Eukaryota</taxon>
        <taxon>Metazoa</taxon>
        <taxon>Ecdysozoa</taxon>
        <taxon>Arthropoda</taxon>
        <taxon>Hexapoda</taxon>
        <taxon>Insecta</taxon>
        <taxon>Pterygota</taxon>
        <taxon>Neoptera</taxon>
        <taxon>Endopterygota</taxon>
        <taxon>Lepidoptera</taxon>
        <taxon>Glossata</taxon>
        <taxon>Ditrysia</taxon>
        <taxon>Tineoidea</taxon>
        <taxon>Psychidae</taxon>
        <taxon>Oiketicinae</taxon>
        <taxon>Eumeta</taxon>
    </lineage>
</organism>
<reference evidence="1 2" key="1">
    <citation type="journal article" date="2019" name="Commun. Biol.">
        <title>The bagworm genome reveals a unique fibroin gene that provides high tensile strength.</title>
        <authorList>
            <person name="Kono N."/>
            <person name="Nakamura H."/>
            <person name="Ohtoshi R."/>
            <person name="Tomita M."/>
            <person name="Numata K."/>
            <person name="Arakawa K."/>
        </authorList>
    </citation>
    <scope>NUCLEOTIDE SEQUENCE [LARGE SCALE GENOMIC DNA]</scope>
</reference>
<dbReference type="AlphaFoldDB" id="A0A4C1W4V1"/>
<evidence type="ECO:0000313" key="2">
    <source>
        <dbReference type="Proteomes" id="UP000299102"/>
    </source>
</evidence>